<dbReference type="SUPFAM" id="SSF56300">
    <property type="entry name" value="Metallo-dependent phosphatases"/>
    <property type="match status" value="1"/>
</dbReference>
<evidence type="ECO:0000313" key="2">
    <source>
        <dbReference type="EMBL" id="GGF00242.1"/>
    </source>
</evidence>
<accession>A0A8J2YQ12</accession>
<dbReference type="RefSeq" id="WP_189041564.1">
    <property type="nucleotide sequence ID" value="NZ_BMJQ01000001.1"/>
</dbReference>
<evidence type="ECO:0000259" key="1">
    <source>
        <dbReference type="Pfam" id="PF00149"/>
    </source>
</evidence>
<dbReference type="Proteomes" id="UP000646365">
    <property type="component" value="Unassembled WGS sequence"/>
</dbReference>
<protein>
    <submittedName>
        <fullName evidence="2">Phosphatase</fullName>
    </submittedName>
</protein>
<keyword evidence="3" id="KW-1185">Reference proteome</keyword>
<organism evidence="2 3">
    <name type="scientific">Aliidongia dinghuensis</name>
    <dbReference type="NCBI Taxonomy" id="1867774"/>
    <lineage>
        <taxon>Bacteria</taxon>
        <taxon>Pseudomonadati</taxon>
        <taxon>Pseudomonadota</taxon>
        <taxon>Alphaproteobacteria</taxon>
        <taxon>Rhodospirillales</taxon>
        <taxon>Dongiaceae</taxon>
        <taxon>Aliidongia</taxon>
    </lineage>
</organism>
<name>A0A8J2YQ12_9PROT</name>
<proteinExistence type="predicted"/>
<dbReference type="GO" id="GO:0016787">
    <property type="term" value="F:hydrolase activity"/>
    <property type="evidence" value="ECO:0007669"/>
    <property type="project" value="InterPro"/>
</dbReference>
<sequence>MAVTNPKSSVRVAIASDLHLEFGGNPPDLEILDGDADLLVAAGDIDAGTRAVDWLATSPVPVVYIIGNHELYNRDAEKGRAAIALAARAHPHVHVLDDDRIDFDFGGGRRVRILGGTLWTDYRLYGEKQRLRCMHAAAIGINDHRVIRFHDGLWSPSDAAAAFDRTRDFLEGELKKSFDGITLVVTHHAPTPEAIDGRYRGGALCAAFASDVESLMPYADGWIYGHTHSSIDIEIDGCRIVSNQRGYSWEAKGFQIRTFEFSKRTAGIGP</sequence>
<dbReference type="InterPro" id="IPR029052">
    <property type="entry name" value="Metallo-depent_PP-like"/>
</dbReference>
<dbReference type="PANTHER" id="PTHR37844:SF2">
    <property type="entry name" value="SER_THR PROTEIN PHOSPHATASE SUPERFAMILY (AFU_ORTHOLOGUE AFUA_1G14840)"/>
    <property type="match status" value="1"/>
</dbReference>
<reference evidence="2" key="1">
    <citation type="journal article" date="2014" name="Int. J. Syst. Evol. Microbiol.">
        <title>Complete genome sequence of Corynebacterium casei LMG S-19264T (=DSM 44701T), isolated from a smear-ripened cheese.</title>
        <authorList>
            <consortium name="US DOE Joint Genome Institute (JGI-PGF)"/>
            <person name="Walter F."/>
            <person name="Albersmeier A."/>
            <person name="Kalinowski J."/>
            <person name="Ruckert C."/>
        </authorList>
    </citation>
    <scope>NUCLEOTIDE SEQUENCE</scope>
    <source>
        <strain evidence="2">CGMCC 1.15725</strain>
    </source>
</reference>
<dbReference type="InterPro" id="IPR004843">
    <property type="entry name" value="Calcineurin-like_PHP"/>
</dbReference>
<feature type="domain" description="Calcineurin-like phosphoesterase" evidence="1">
    <location>
        <begin position="11"/>
        <end position="229"/>
    </location>
</feature>
<dbReference type="Gene3D" id="3.60.21.10">
    <property type="match status" value="1"/>
</dbReference>
<reference evidence="2" key="2">
    <citation type="submission" date="2020-09" db="EMBL/GenBank/DDBJ databases">
        <authorList>
            <person name="Sun Q."/>
            <person name="Zhou Y."/>
        </authorList>
    </citation>
    <scope>NUCLEOTIDE SEQUENCE</scope>
    <source>
        <strain evidence="2">CGMCC 1.15725</strain>
    </source>
</reference>
<comment type="caution">
    <text evidence="2">The sequence shown here is derived from an EMBL/GenBank/DDBJ whole genome shotgun (WGS) entry which is preliminary data.</text>
</comment>
<evidence type="ECO:0000313" key="3">
    <source>
        <dbReference type="Proteomes" id="UP000646365"/>
    </source>
</evidence>
<gene>
    <name evidence="2" type="ORF">GCM10011611_02310</name>
</gene>
<dbReference type="PANTHER" id="PTHR37844">
    <property type="entry name" value="SER/THR PROTEIN PHOSPHATASE SUPERFAMILY (AFU_ORTHOLOGUE AFUA_1G14840)"/>
    <property type="match status" value="1"/>
</dbReference>
<dbReference type="AlphaFoldDB" id="A0A8J2YQ12"/>
<dbReference type="Pfam" id="PF00149">
    <property type="entry name" value="Metallophos"/>
    <property type="match status" value="1"/>
</dbReference>
<dbReference type="EMBL" id="BMJQ01000001">
    <property type="protein sequence ID" value="GGF00242.1"/>
    <property type="molecule type" value="Genomic_DNA"/>
</dbReference>